<dbReference type="GO" id="GO:0000156">
    <property type="term" value="F:phosphorelay response regulator activity"/>
    <property type="evidence" value="ECO:0007669"/>
    <property type="project" value="TreeGrafter"/>
</dbReference>
<dbReference type="CDD" id="cd17574">
    <property type="entry name" value="REC_OmpR"/>
    <property type="match status" value="1"/>
</dbReference>
<dbReference type="PROSITE" id="PS51755">
    <property type="entry name" value="OMPR_PHOB"/>
    <property type="match status" value="1"/>
</dbReference>
<dbReference type="GO" id="GO:0032993">
    <property type="term" value="C:protein-DNA complex"/>
    <property type="evidence" value="ECO:0007669"/>
    <property type="project" value="TreeGrafter"/>
</dbReference>
<dbReference type="SUPFAM" id="SSF46894">
    <property type="entry name" value="C-terminal effector domain of the bipartite response regulators"/>
    <property type="match status" value="1"/>
</dbReference>
<dbReference type="Gene3D" id="3.40.50.2300">
    <property type="match status" value="1"/>
</dbReference>
<keyword evidence="5 9" id="KW-0238">DNA-binding</keyword>
<sequence length="240" mass="27133">MEKLAATILVVDDDRDIVAAIAKLLELEGYSVVKAYDGIDALEKLAENDIQLILIDVMMPRMDGLSAIMKIRDKRNIPIIVLSAKSEDTDKILGLSMGADDYITKPYNPMELTARVRSSLRRYMQLGDIGSINKTDVIKIGGLELDKSAKQLTVDGEPVRLTATELKILELLMENAGRVFSAEDIYRRVWNEDAYAVENTVMVHIRHIREKIEIDPKEPRYLKVVWGIGYKIEKNKQTIS</sequence>
<dbReference type="Gene3D" id="1.10.10.10">
    <property type="entry name" value="Winged helix-like DNA-binding domain superfamily/Winged helix DNA-binding domain"/>
    <property type="match status" value="1"/>
</dbReference>
<comment type="caution">
    <text evidence="12">The sequence shown here is derived from an EMBL/GenBank/DDBJ whole genome shotgun (WGS) entry which is preliminary data.</text>
</comment>
<dbReference type="InterPro" id="IPR001789">
    <property type="entry name" value="Sig_transdc_resp-reg_receiver"/>
</dbReference>
<dbReference type="EMBL" id="ADKM02000084">
    <property type="protein sequence ID" value="EGC02972.1"/>
    <property type="molecule type" value="Genomic_DNA"/>
</dbReference>
<dbReference type="RefSeq" id="WP_002849850.1">
    <property type="nucleotide sequence ID" value="NZ_ADKM02000084.1"/>
</dbReference>
<dbReference type="PROSITE" id="PS50110">
    <property type="entry name" value="RESPONSE_REGULATORY"/>
    <property type="match status" value="1"/>
</dbReference>
<dbReference type="GO" id="GO:0000976">
    <property type="term" value="F:transcription cis-regulatory region binding"/>
    <property type="evidence" value="ECO:0007669"/>
    <property type="project" value="TreeGrafter"/>
</dbReference>
<evidence type="ECO:0000313" key="13">
    <source>
        <dbReference type="Proteomes" id="UP000004259"/>
    </source>
</evidence>
<evidence type="ECO:0000256" key="2">
    <source>
        <dbReference type="ARBA" id="ARBA00022553"/>
    </source>
</evidence>
<dbReference type="SMART" id="SM00448">
    <property type="entry name" value="REC"/>
    <property type="match status" value="1"/>
</dbReference>
<dbReference type="SUPFAM" id="SSF52172">
    <property type="entry name" value="CheY-like"/>
    <property type="match status" value="1"/>
</dbReference>
<dbReference type="Pfam" id="PF00072">
    <property type="entry name" value="Response_reg"/>
    <property type="match status" value="1"/>
</dbReference>
<dbReference type="FunFam" id="1.10.10.10:FF:000018">
    <property type="entry name" value="DNA-binding response regulator ResD"/>
    <property type="match status" value="1"/>
</dbReference>
<feature type="modified residue" description="4-aspartylphosphate" evidence="8">
    <location>
        <position position="56"/>
    </location>
</feature>
<dbReference type="Proteomes" id="UP000004259">
    <property type="component" value="Unassembled WGS sequence"/>
</dbReference>
<keyword evidence="13" id="KW-1185">Reference proteome</keyword>
<dbReference type="GO" id="GO:0005829">
    <property type="term" value="C:cytosol"/>
    <property type="evidence" value="ECO:0007669"/>
    <property type="project" value="TreeGrafter"/>
</dbReference>
<feature type="domain" description="Response regulatory" evidence="10">
    <location>
        <begin position="7"/>
        <end position="120"/>
    </location>
</feature>
<evidence type="ECO:0000256" key="5">
    <source>
        <dbReference type="ARBA" id="ARBA00023125"/>
    </source>
</evidence>
<organism evidence="12 13">
    <name type="scientific">Ruminococcus albus 8</name>
    <dbReference type="NCBI Taxonomy" id="246199"/>
    <lineage>
        <taxon>Bacteria</taxon>
        <taxon>Bacillati</taxon>
        <taxon>Bacillota</taxon>
        <taxon>Clostridia</taxon>
        <taxon>Eubacteriales</taxon>
        <taxon>Oscillospiraceae</taxon>
        <taxon>Ruminococcus</taxon>
    </lineage>
</organism>
<evidence type="ECO:0000256" key="3">
    <source>
        <dbReference type="ARBA" id="ARBA00023012"/>
    </source>
</evidence>
<name>E9SCM5_RUMAL</name>
<keyword evidence="2 8" id="KW-0597">Phosphoprotein</keyword>
<dbReference type="STRING" id="246199.CUS_4492"/>
<dbReference type="Gene3D" id="6.10.250.690">
    <property type="match status" value="1"/>
</dbReference>
<evidence type="ECO:0000259" key="10">
    <source>
        <dbReference type="PROSITE" id="PS50110"/>
    </source>
</evidence>
<comment type="function">
    <text evidence="7">May play the central regulatory role in sporulation. It may be an element of the effector pathway responsible for the activation of sporulation genes in response to nutritional stress. Spo0A may act in concert with spo0H (a sigma factor) to control the expression of some genes that are critical to the sporulation process.</text>
</comment>
<keyword evidence="3" id="KW-0902">Two-component regulatory system</keyword>
<evidence type="ECO:0000313" key="12">
    <source>
        <dbReference type="EMBL" id="EGC02972.1"/>
    </source>
</evidence>
<feature type="domain" description="OmpR/PhoB-type" evidence="11">
    <location>
        <begin position="135"/>
        <end position="234"/>
    </location>
</feature>
<gene>
    <name evidence="12" type="ORF">CUS_4492</name>
</gene>
<proteinExistence type="predicted"/>
<dbReference type="PANTHER" id="PTHR48111">
    <property type="entry name" value="REGULATOR OF RPOS"/>
    <property type="match status" value="1"/>
</dbReference>
<protein>
    <recommendedName>
        <fullName evidence="1">Stage 0 sporulation protein A homolog</fullName>
    </recommendedName>
</protein>
<dbReference type="SMART" id="SM00862">
    <property type="entry name" value="Trans_reg_C"/>
    <property type="match status" value="1"/>
</dbReference>
<evidence type="ECO:0000256" key="6">
    <source>
        <dbReference type="ARBA" id="ARBA00023163"/>
    </source>
</evidence>
<evidence type="ECO:0000256" key="1">
    <source>
        <dbReference type="ARBA" id="ARBA00018672"/>
    </source>
</evidence>
<dbReference type="InterPro" id="IPR011006">
    <property type="entry name" value="CheY-like_superfamily"/>
</dbReference>
<dbReference type="InterPro" id="IPR036388">
    <property type="entry name" value="WH-like_DNA-bd_sf"/>
</dbReference>
<evidence type="ECO:0000256" key="8">
    <source>
        <dbReference type="PROSITE-ProRule" id="PRU00169"/>
    </source>
</evidence>
<dbReference type="AlphaFoldDB" id="E9SCM5"/>
<evidence type="ECO:0000256" key="4">
    <source>
        <dbReference type="ARBA" id="ARBA00023015"/>
    </source>
</evidence>
<feature type="DNA-binding region" description="OmpR/PhoB-type" evidence="9">
    <location>
        <begin position="135"/>
        <end position="234"/>
    </location>
</feature>
<evidence type="ECO:0000259" key="11">
    <source>
        <dbReference type="PROSITE" id="PS51755"/>
    </source>
</evidence>
<evidence type="ECO:0000256" key="7">
    <source>
        <dbReference type="ARBA" id="ARBA00024867"/>
    </source>
</evidence>
<keyword evidence="4" id="KW-0805">Transcription regulation</keyword>
<dbReference type="OrthoDB" id="9790442at2"/>
<dbReference type="PANTHER" id="PTHR48111:SF2">
    <property type="entry name" value="RESPONSE REGULATOR SAER"/>
    <property type="match status" value="1"/>
</dbReference>
<dbReference type="CDD" id="cd00383">
    <property type="entry name" value="trans_reg_C"/>
    <property type="match status" value="1"/>
</dbReference>
<dbReference type="InterPro" id="IPR001867">
    <property type="entry name" value="OmpR/PhoB-type_DNA-bd"/>
</dbReference>
<evidence type="ECO:0000256" key="9">
    <source>
        <dbReference type="PROSITE-ProRule" id="PRU01091"/>
    </source>
</evidence>
<dbReference type="eggNOG" id="COG0745">
    <property type="taxonomic scope" value="Bacteria"/>
</dbReference>
<keyword evidence="6" id="KW-0804">Transcription</keyword>
<dbReference type="InterPro" id="IPR016032">
    <property type="entry name" value="Sig_transdc_resp-reg_C-effctor"/>
</dbReference>
<dbReference type="GO" id="GO:0006355">
    <property type="term" value="P:regulation of DNA-templated transcription"/>
    <property type="evidence" value="ECO:0007669"/>
    <property type="project" value="InterPro"/>
</dbReference>
<dbReference type="Pfam" id="PF00486">
    <property type="entry name" value="Trans_reg_C"/>
    <property type="match status" value="1"/>
</dbReference>
<dbReference type="InterPro" id="IPR039420">
    <property type="entry name" value="WalR-like"/>
</dbReference>
<accession>E9SCM5</accession>
<reference evidence="12 13" key="1">
    <citation type="submission" date="2011-02" db="EMBL/GenBank/DDBJ databases">
        <authorList>
            <person name="Nelson K.E."/>
            <person name="Sutton G."/>
            <person name="Torralba M."/>
            <person name="Durkin S."/>
            <person name="Harkins D."/>
            <person name="Montgomery R."/>
            <person name="Ziemer C."/>
            <person name="Klaassens E."/>
            <person name="Ocuiv P."/>
            <person name="Morrison M."/>
        </authorList>
    </citation>
    <scope>NUCLEOTIDE SEQUENCE [LARGE SCALE GENOMIC DNA]</scope>
    <source>
        <strain evidence="12 13">8</strain>
    </source>
</reference>